<dbReference type="GO" id="GO:0016787">
    <property type="term" value="F:hydrolase activity"/>
    <property type="evidence" value="ECO:0007669"/>
    <property type="project" value="UniProtKB-KW"/>
</dbReference>
<dbReference type="Proteomes" id="UP000601223">
    <property type="component" value="Unassembled WGS sequence"/>
</dbReference>
<keyword evidence="3 5" id="KW-0378">Hydrolase</keyword>
<dbReference type="Gene3D" id="3.90.79.10">
    <property type="entry name" value="Nucleoside Triphosphate Pyrophosphohydrolase"/>
    <property type="match status" value="1"/>
</dbReference>
<dbReference type="PRINTS" id="PR00502">
    <property type="entry name" value="NUDIXFAMILY"/>
</dbReference>
<reference evidence="7 8" key="1">
    <citation type="submission" date="2021-01" db="EMBL/GenBank/DDBJ databases">
        <title>Whole genome shotgun sequence of Catellatospora bangladeshensis NBRC 107357.</title>
        <authorList>
            <person name="Komaki H."/>
            <person name="Tamura T."/>
        </authorList>
    </citation>
    <scope>NUCLEOTIDE SEQUENCE [LARGE SCALE GENOMIC DNA]</scope>
    <source>
        <strain evidence="7 8">NBRC 107357</strain>
    </source>
</reference>
<dbReference type="InterPro" id="IPR020084">
    <property type="entry name" value="NUDIX_hydrolase_CS"/>
</dbReference>
<keyword evidence="8" id="KW-1185">Reference proteome</keyword>
<evidence type="ECO:0000256" key="3">
    <source>
        <dbReference type="ARBA" id="ARBA00022801"/>
    </source>
</evidence>
<organism evidence="7 8">
    <name type="scientific">Catellatospora bangladeshensis</name>
    <dbReference type="NCBI Taxonomy" id="310355"/>
    <lineage>
        <taxon>Bacteria</taxon>
        <taxon>Bacillati</taxon>
        <taxon>Actinomycetota</taxon>
        <taxon>Actinomycetes</taxon>
        <taxon>Micromonosporales</taxon>
        <taxon>Micromonosporaceae</taxon>
        <taxon>Catellatospora</taxon>
    </lineage>
</organism>
<dbReference type="RefSeq" id="WP_203751204.1">
    <property type="nucleotide sequence ID" value="NZ_BONF01000031.1"/>
</dbReference>
<evidence type="ECO:0000259" key="6">
    <source>
        <dbReference type="PROSITE" id="PS51462"/>
    </source>
</evidence>
<dbReference type="InterPro" id="IPR015797">
    <property type="entry name" value="NUDIX_hydrolase-like_dom_sf"/>
</dbReference>
<sequence>MQVAPQAEPRRRRAGRVLLVDAAERVLLFQGSDPHRPGTRYWFTPGGGLDDGETTAQAAARELFEETGLAVPAERLGGPVHSEVTSFSFAGVAYRQEQDFYLVRVPHWSVDTSGFDEVERAWVHTHRWWSAAELRGTGEVYYPADLVEVLRGAGVGEC</sequence>
<keyword evidence="4" id="KW-0460">Magnesium</keyword>
<evidence type="ECO:0000256" key="2">
    <source>
        <dbReference type="ARBA" id="ARBA00005582"/>
    </source>
</evidence>
<evidence type="ECO:0000313" key="7">
    <source>
        <dbReference type="EMBL" id="GIF83848.1"/>
    </source>
</evidence>
<name>A0A8J3NL94_9ACTN</name>
<dbReference type="InterPro" id="IPR020476">
    <property type="entry name" value="Nudix_hydrolase"/>
</dbReference>
<evidence type="ECO:0000256" key="1">
    <source>
        <dbReference type="ARBA" id="ARBA00001946"/>
    </source>
</evidence>
<evidence type="ECO:0000256" key="5">
    <source>
        <dbReference type="RuleBase" id="RU003476"/>
    </source>
</evidence>
<dbReference type="SUPFAM" id="SSF55811">
    <property type="entry name" value="Nudix"/>
    <property type="match status" value="1"/>
</dbReference>
<proteinExistence type="inferred from homology"/>
<dbReference type="PANTHER" id="PTHR43046:SF12">
    <property type="entry name" value="GDP-MANNOSE MANNOSYL HYDROLASE"/>
    <property type="match status" value="1"/>
</dbReference>
<accession>A0A8J3NL94</accession>
<comment type="similarity">
    <text evidence="2 5">Belongs to the Nudix hydrolase family.</text>
</comment>
<dbReference type="PROSITE" id="PS00893">
    <property type="entry name" value="NUDIX_BOX"/>
    <property type="match status" value="1"/>
</dbReference>
<comment type="cofactor">
    <cofactor evidence="1">
        <name>Mg(2+)</name>
        <dbReference type="ChEBI" id="CHEBI:18420"/>
    </cofactor>
</comment>
<dbReference type="EMBL" id="BONF01000031">
    <property type="protein sequence ID" value="GIF83848.1"/>
    <property type="molecule type" value="Genomic_DNA"/>
</dbReference>
<protein>
    <recommendedName>
        <fullName evidence="6">Nudix hydrolase domain-containing protein</fullName>
    </recommendedName>
</protein>
<comment type="caution">
    <text evidence="7">The sequence shown here is derived from an EMBL/GenBank/DDBJ whole genome shotgun (WGS) entry which is preliminary data.</text>
</comment>
<dbReference type="PROSITE" id="PS51462">
    <property type="entry name" value="NUDIX"/>
    <property type="match status" value="1"/>
</dbReference>
<evidence type="ECO:0000313" key="8">
    <source>
        <dbReference type="Proteomes" id="UP000601223"/>
    </source>
</evidence>
<evidence type="ECO:0000256" key="4">
    <source>
        <dbReference type="ARBA" id="ARBA00022842"/>
    </source>
</evidence>
<gene>
    <name evidence="7" type="ORF">Cba03nite_51970</name>
</gene>
<feature type="domain" description="Nudix hydrolase" evidence="6">
    <location>
        <begin position="9"/>
        <end position="152"/>
    </location>
</feature>
<dbReference type="PANTHER" id="PTHR43046">
    <property type="entry name" value="GDP-MANNOSE MANNOSYL HYDROLASE"/>
    <property type="match status" value="1"/>
</dbReference>
<dbReference type="CDD" id="cd04685">
    <property type="entry name" value="NUDIX_Hydrolase"/>
    <property type="match status" value="1"/>
</dbReference>
<dbReference type="AlphaFoldDB" id="A0A8J3NL94"/>
<dbReference type="InterPro" id="IPR000086">
    <property type="entry name" value="NUDIX_hydrolase_dom"/>
</dbReference>
<dbReference type="Pfam" id="PF00293">
    <property type="entry name" value="NUDIX"/>
    <property type="match status" value="1"/>
</dbReference>